<dbReference type="PROSITE" id="PS50883">
    <property type="entry name" value="EAL"/>
    <property type="match status" value="1"/>
</dbReference>
<dbReference type="Proteomes" id="UP000348942">
    <property type="component" value="Chromosome 2"/>
</dbReference>
<dbReference type="SMART" id="SM00052">
    <property type="entry name" value="EAL"/>
    <property type="match status" value="1"/>
</dbReference>
<dbReference type="SUPFAM" id="SSF55073">
    <property type="entry name" value="Nucleotide cyclase"/>
    <property type="match status" value="1"/>
</dbReference>
<dbReference type="SMART" id="SM00267">
    <property type="entry name" value="GGDEF"/>
    <property type="match status" value="1"/>
</dbReference>
<protein>
    <submittedName>
        <fullName evidence="5">EAL domain-containing protein</fullName>
    </submittedName>
</protein>
<dbReference type="PANTHER" id="PTHR33121">
    <property type="entry name" value="CYCLIC DI-GMP PHOSPHODIESTERASE PDEF"/>
    <property type="match status" value="1"/>
</dbReference>
<gene>
    <name evidence="5" type="ORF">GFB47_14290</name>
</gene>
<dbReference type="SUPFAM" id="SSF141868">
    <property type="entry name" value="EAL domain-like"/>
    <property type="match status" value="1"/>
</dbReference>
<evidence type="ECO:0000259" key="2">
    <source>
        <dbReference type="PROSITE" id="PS50883"/>
    </source>
</evidence>
<dbReference type="PROSITE" id="PS50887">
    <property type="entry name" value="GGDEF"/>
    <property type="match status" value="1"/>
</dbReference>
<reference evidence="5 6" key="1">
    <citation type="submission" date="2019-10" db="EMBL/GenBank/DDBJ databases">
        <title>Vibrio sp. nov., isolated from Coralline algae surface.</title>
        <authorList>
            <person name="Geng Y."/>
            <person name="Zhang X."/>
        </authorList>
    </citation>
    <scope>NUCLEOTIDE SEQUENCE [LARGE SCALE GENOMIC DNA]</scope>
    <source>
        <strain evidence="5 6">SM1977</strain>
    </source>
</reference>
<dbReference type="InterPro" id="IPR032244">
    <property type="entry name" value="LapD_MoxY_N"/>
</dbReference>
<name>A0A5Q0TIA8_9VIBR</name>
<evidence type="ECO:0000259" key="3">
    <source>
        <dbReference type="PROSITE" id="PS50885"/>
    </source>
</evidence>
<dbReference type="EMBL" id="CP045700">
    <property type="protein sequence ID" value="QGA66580.1"/>
    <property type="molecule type" value="Genomic_DNA"/>
</dbReference>
<evidence type="ECO:0000259" key="4">
    <source>
        <dbReference type="PROSITE" id="PS50887"/>
    </source>
</evidence>
<dbReference type="Gene3D" id="6.10.340.10">
    <property type="match status" value="1"/>
</dbReference>
<feature type="transmembrane region" description="Helical" evidence="1">
    <location>
        <begin position="6"/>
        <end position="24"/>
    </location>
</feature>
<feature type="domain" description="EAL" evidence="2">
    <location>
        <begin position="439"/>
        <end position="679"/>
    </location>
</feature>
<dbReference type="GO" id="GO:0071111">
    <property type="term" value="F:cyclic-guanylate-specific phosphodiesterase activity"/>
    <property type="evidence" value="ECO:0007669"/>
    <property type="project" value="InterPro"/>
</dbReference>
<evidence type="ECO:0000313" key="5">
    <source>
        <dbReference type="EMBL" id="QGA66580.1"/>
    </source>
</evidence>
<dbReference type="Pfam" id="PF16448">
    <property type="entry name" value="LapD_MoxY_N"/>
    <property type="match status" value="1"/>
</dbReference>
<dbReference type="AlphaFoldDB" id="A0A5Q0TIA8"/>
<dbReference type="InterPro" id="IPR003660">
    <property type="entry name" value="HAMP_dom"/>
</dbReference>
<feature type="transmembrane region" description="Helical" evidence="1">
    <location>
        <begin position="172"/>
        <end position="195"/>
    </location>
</feature>
<dbReference type="InterPro" id="IPR043128">
    <property type="entry name" value="Rev_trsase/Diguanyl_cyclase"/>
</dbReference>
<dbReference type="InterPro" id="IPR029787">
    <property type="entry name" value="Nucleotide_cyclase"/>
</dbReference>
<dbReference type="InterPro" id="IPR001633">
    <property type="entry name" value="EAL_dom"/>
</dbReference>
<dbReference type="CDD" id="cd01948">
    <property type="entry name" value="EAL"/>
    <property type="match status" value="1"/>
</dbReference>
<dbReference type="GO" id="GO:0007165">
    <property type="term" value="P:signal transduction"/>
    <property type="evidence" value="ECO:0007669"/>
    <property type="project" value="InterPro"/>
</dbReference>
<dbReference type="GO" id="GO:0016020">
    <property type="term" value="C:membrane"/>
    <property type="evidence" value="ECO:0007669"/>
    <property type="project" value="InterPro"/>
</dbReference>
<dbReference type="Gene3D" id="3.30.70.270">
    <property type="match status" value="1"/>
</dbReference>
<feature type="domain" description="HAMP" evidence="3">
    <location>
        <begin position="192"/>
        <end position="244"/>
    </location>
</feature>
<evidence type="ECO:0000256" key="1">
    <source>
        <dbReference type="SAM" id="Phobius"/>
    </source>
</evidence>
<evidence type="ECO:0000313" key="6">
    <source>
        <dbReference type="Proteomes" id="UP000348942"/>
    </source>
</evidence>
<dbReference type="PANTHER" id="PTHR33121:SF79">
    <property type="entry name" value="CYCLIC DI-GMP PHOSPHODIESTERASE PDED-RELATED"/>
    <property type="match status" value="1"/>
</dbReference>
<dbReference type="Gene3D" id="3.20.20.450">
    <property type="entry name" value="EAL domain"/>
    <property type="match status" value="1"/>
</dbReference>
<dbReference type="InterPro" id="IPR035919">
    <property type="entry name" value="EAL_sf"/>
</dbReference>
<dbReference type="Pfam" id="PF00563">
    <property type="entry name" value="EAL"/>
    <property type="match status" value="1"/>
</dbReference>
<dbReference type="RefSeq" id="WP_153448713.1">
    <property type="nucleotide sequence ID" value="NZ_CP045700.1"/>
</dbReference>
<proteinExistence type="predicted"/>
<keyword evidence="1" id="KW-1133">Transmembrane helix</keyword>
<feature type="domain" description="GGDEF" evidence="4">
    <location>
        <begin position="303"/>
        <end position="428"/>
    </location>
</feature>
<accession>A0A5Q0TIA8</accession>
<keyword evidence="1" id="KW-0812">Transmembrane</keyword>
<keyword evidence="6" id="KW-1185">Reference proteome</keyword>
<dbReference type="InterPro" id="IPR050706">
    <property type="entry name" value="Cyclic-di-GMP_PDE-like"/>
</dbReference>
<organism evidence="5 6">
    <name type="scientific">Vibrio algicola</name>
    <dbReference type="NCBI Taxonomy" id="2662262"/>
    <lineage>
        <taxon>Bacteria</taxon>
        <taxon>Pseudomonadati</taxon>
        <taxon>Pseudomonadota</taxon>
        <taxon>Gammaproteobacteria</taxon>
        <taxon>Vibrionales</taxon>
        <taxon>Vibrionaceae</taxon>
        <taxon>Vibrio</taxon>
    </lineage>
</organism>
<dbReference type="PROSITE" id="PS50885">
    <property type="entry name" value="HAMP"/>
    <property type="match status" value="1"/>
</dbReference>
<sequence>MTLYQRLVTGMLGIFLILISSVFITQYNTARHYLIEQQTIGVNNLLTAMVMATLPHLSTQDIDGTKAVIDSIYRRGFHGTTTLNFLTKKRLSQAISTQNQDSQNNGLKNTPLTWHDPHPPLSPPQWFRSLVKINPVTAQSDVVWNNTAIASIEITGSSHNAYSKLWKATTHLFINMLIVFIIGVLLLAVFLRQLLSPLIKLQQKSNAIAQQQFGEAIALPAAKDLRTLVTSFNFMSQKIKSHLEQKAHENEQLRKIAYQDPITQLGNLDYLKAKFTGSTHSRSTLGGLVLLRSNLISQHLEENNIDSAITDGFDLENIANAESLSRLLAQRLSSLLDDNSTIASISHYEFVIITTHCCAQRLNDLAEKMMHLANNLQSDPFRISTQHTMLGLVINSKNDDISNMLHKAKIAIQEASLVSGKSIALFDQDSNPDLKIRTKQEWKQLVKNAVNQRQIKLHTQYVINRQHQPIHQEIFAYIEQGDERFSAAQFIDSIEYETEGLLLDMHVLELVFVRLSSAVNIEAVTVNISIYSINSDNFLRWLTSKLQSHPHLSEQLIFELPENAFIDYPASAQQLCDVLAQYQYQYGIDKFGRNFSAIRYLNQFSPSYVKLDFAYTINIDQQQQTDVLNAILRIADRLMIKVIATQIETSQQLEQLAEFSLYGYQGFVTAQLLQVEHQN</sequence>
<dbReference type="InterPro" id="IPR000160">
    <property type="entry name" value="GGDEF_dom"/>
</dbReference>
<keyword evidence="1" id="KW-0472">Membrane</keyword>